<dbReference type="InterPro" id="IPR000962">
    <property type="entry name" value="Znf_DskA_TraR"/>
</dbReference>
<dbReference type="RefSeq" id="WP_210663190.1">
    <property type="nucleotide sequence ID" value="NZ_JAGKQQ010000002.1"/>
</dbReference>
<dbReference type="PROSITE" id="PS01102">
    <property type="entry name" value="ZF_DKSA_1"/>
    <property type="match status" value="1"/>
</dbReference>
<keyword evidence="7" id="KW-1185">Reference proteome</keyword>
<evidence type="ECO:0000256" key="4">
    <source>
        <dbReference type="PROSITE-ProRule" id="PRU00510"/>
    </source>
</evidence>
<dbReference type="Gene3D" id="1.20.120.910">
    <property type="entry name" value="DksA, coiled-coil domain"/>
    <property type="match status" value="1"/>
</dbReference>
<evidence type="ECO:0000256" key="2">
    <source>
        <dbReference type="ARBA" id="ARBA00022771"/>
    </source>
</evidence>
<feature type="domain" description="Zinc finger DksA/TraR C4-type" evidence="5">
    <location>
        <begin position="81"/>
        <end position="115"/>
    </location>
</feature>
<dbReference type="SUPFAM" id="SSF57716">
    <property type="entry name" value="Glucocorticoid receptor-like (DNA-binding domain)"/>
    <property type="match status" value="1"/>
</dbReference>
<keyword evidence="1" id="KW-0479">Metal-binding</keyword>
<dbReference type="PANTHER" id="PTHR33823">
    <property type="entry name" value="RNA POLYMERASE-BINDING TRANSCRIPTION FACTOR DKSA-RELATED"/>
    <property type="match status" value="1"/>
</dbReference>
<evidence type="ECO:0000313" key="6">
    <source>
        <dbReference type="EMBL" id="MBP3960799.1"/>
    </source>
</evidence>
<evidence type="ECO:0000256" key="1">
    <source>
        <dbReference type="ARBA" id="ARBA00022723"/>
    </source>
</evidence>
<evidence type="ECO:0000256" key="3">
    <source>
        <dbReference type="ARBA" id="ARBA00022833"/>
    </source>
</evidence>
<dbReference type="EMBL" id="JAGKQQ010000002">
    <property type="protein sequence ID" value="MBP3960799.1"/>
    <property type="molecule type" value="Genomic_DNA"/>
</dbReference>
<protein>
    <submittedName>
        <fullName evidence="6">TraR/DksA family transcriptional regulator</fullName>
    </submittedName>
</protein>
<dbReference type="Proteomes" id="UP000676565">
    <property type="component" value="Unassembled WGS sequence"/>
</dbReference>
<comment type="caution">
    <text evidence="6">The sequence shown here is derived from an EMBL/GenBank/DDBJ whole genome shotgun (WGS) entry which is preliminary data.</text>
</comment>
<dbReference type="InterPro" id="IPR020458">
    <property type="entry name" value="Znf_DskA_TraR_CS"/>
</dbReference>
<feature type="zinc finger region" description="dksA C4-type" evidence="4">
    <location>
        <begin position="86"/>
        <end position="110"/>
    </location>
</feature>
<proteinExistence type="predicted"/>
<dbReference type="InterPro" id="IPR037187">
    <property type="entry name" value="DnaK_N"/>
</dbReference>
<dbReference type="Pfam" id="PF01258">
    <property type="entry name" value="zf-dskA_traR"/>
    <property type="match status" value="1"/>
</dbReference>
<sequence length="154" mass="16899">MARQDALLRLHKSLISRRTELRKRLGLELEELAHIKHSSASGDAADAAFDASGEEISSTLAELEAKELAQIERALRRLKSGAYGKCEVCSIKIPIARLNALPFSTLCVNCQREMELDGGWAADHGGTDWGRIADGNPMEDREVRLADIESDLGK</sequence>
<reference evidence="6 7" key="1">
    <citation type="submission" date="2021-04" db="EMBL/GenBank/DDBJ databases">
        <authorList>
            <person name="Ivanova A."/>
        </authorList>
    </citation>
    <scope>NUCLEOTIDE SEQUENCE [LARGE SCALE GENOMIC DNA]</scope>
    <source>
        <strain evidence="6 7">G18</strain>
    </source>
</reference>
<gene>
    <name evidence="6" type="ORF">J8F10_36725</name>
</gene>
<accession>A0ABS5C4D5</accession>
<evidence type="ECO:0000313" key="7">
    <source>
        <dbReference type="Proteomes" id="UP000676565"/>
    </source>
</evidence>
<organism evidence="6 7">
    <name type="scientific">Gemmata palustris</name>
    <dbReference type="NCBI Taxonomy" id="2822762"/>
    <lineage>
        <taxon>Bacteria</taxon>
        <taxon>Pseudomonadati</taxon>
        <taxon>Planctomycetota</taxon>
        <taxon>Planctomycetia</taxon>
        <taxon>Gemmatales</taxon>
        <taxon>Gemmataceae</taxon>
        <taxon>Gemmata</taxon>
    </lineage>
</organism>
<dbReference type="PROSITE" id="PS51128">
    <property type="entry name" value="ZF_DKSA_2"/>
    <property type="match status" value="1"/>
</dbReference>
<dbReference type="PANTHER" id="PTHR33823:SF4">
    <property type="entry name" value="GENERAL STRESS PROTEIN 16O"/>
    <property type="match status" value="1"/>
</dbReference>
<name>A0ABS5C4D5_9BACT</name>
<evidence type="ECO:0000259" key="5">
    <source>
        <dbReference type="Pfam" id="PF01258"/>
    </source>
</evidence>
<keyword evidence="3" id="KW-0862">Zinc</keyword>
<dbReference type="SUPFAM" id="SSF109635">
    <property type="entry name" value="DnaK suppressor protein DksA, alpha-hairpin domain"/>
    <property type="match status" value="1"/>
</dbReference>
<keyword evidence="2" id="KW-0863">Zinc-finger</keyword>